<gene>
    <name evidence="1" type="ORF">SB593_11355</name>
</gene>
<accession>A0ABU5WKQ9</accession>
<evidence type="ECO:0000313" key="1">
    <source>
        <dbReference type="EMBL" id="MEB2579551.1"/>
    </source>
</evidence>
<keyword evidence="2" id="KW-1185">Reference proteome</keyword>
<dbReference type="Proteomes" id="UP001304467">
    <property type="component" value="Unassembled WGS sequence"/>
</dbReference>
<sequence>MTTADERTNAVISTREFLQMLAAADSAASSEVRALALRLLRHYPLDVDIATSAAALPGIWAQPVRG</sequence>
<protein>
    <submittedName>
        <fullName evidence="1">BPSL0761 family protein</fullName>
    </submittedName>
</protein>
<organism evidence="1 2">
    <name type="scientific">Burkholderia anthinoferrum</name>
    <dbReference type="NCBI Taxonomy" id="3090833"/>
    <lineage>
        <taxon>Bacteria</taxon>
        <taxon>Pseudomonadati</taxon>
        <taxon>Pseudomonadota</taxon>
        <taxon>Betaproteobacteria</taxon>
        <taxon>Burkholderiales</taxon>
        <taxon>Burkholderiaceae</taxon>
        <taxon>Burkholderia</taxon>
    </lineage>
</organism>
<comment type="caution">
    <text evidence="1">The sequence shown here is derived from an EMBL/GenBank/DDBJ whole genome shotgun (WGS) entry which is preliminary data.</text>
</comment>
<dbReference type="InterPro" id="IPR049723">
    <property type="entry name" value="BPSL0761-like"/>
</dbReference>
<reference evidence="1 2" key="1">
    <citation type="journal article" date="2023" name="Front. Microbiol.">
        <title>Genomic analyses of Burkholderia respiratory isolates indicates two evolutionarily distinct B. anthina clades.</title>
        <authorList>
            <person name="Pham A."/>
            <person name="Volmer J.G."/>
            <person name="Chambers D.C."/>
            <person name="Smith D.J."/>
            <person name="Reid D.W."/>
            <person name="Burr L."/>
            <person name="Wells T.J."/>
        </authorList>
    </citation>
    <scope>NUCLEOTIDE SEQUENCE [LARGE SCALE GENOMIC DNA]</scope>
    <source>
        <strain evidence="1 2">BCCIQ07A</strain>
    </source>
</reference>
<dbReference type="NCBIfam" id="NF041728">
    <property type="entry name" value="BPSL0761_fam"/>
    <property type="match status" value="1"/>
</dbReference>
<evidence type="ECO:0000313" key="2">
    <source>
        <dbReference type="Proteomes" id="UP001304467"/>
    </source>
</evidence>
<proteinExistence type="predicted"/>
<dbReference type="RefSeq" id="WP_089465342.1">
    <property type="nucleotide sequence ID" value="NZ_JAWRKY010000014.1"/>
</dbReference>
<dbReference type="EMBL" id="JAWRLE010000014">
    <property type="protein sequence ID" value="MEB2579551.1"/>
    <property type="molecule type" value="Genomic_DNA"/>
</dbReference>
<name>A0ABU5WKQ9_9BURK</name>